<evidence type="ECO:0000313" key="2">
    <source>
        <dbReference type="Proteomes" id="UP001235343"/>
    </source>
</evidence>
<dbReference type="Gene3D" id="3.40.470.10">
    <property type="entry name" value="Uracil-DNA glycosylase-like domain"/>
    <property type="match status" value="1"/>
</dbReference>
<gene>
    <name evidence="1" type="ORF">QQS35_10690</name>
</gene>
<dbReference type="InterPro" id="IPR036895">
    <property type="entry name" value="Uracil-DNA_glycosylase-like_sf"/>
</dbReference>
<proteinExistence type="predicted"/>
<dbReference type="PANTHER" id="PTHR11264:SF8">
    <property type="entry name" value="URACIL-DNA GLYCOSYLASE-LIKE DOMAIN-CONTAINING PROTEIN"/>
    <property type="match status" value="1"/>
</dbReference>
<accession>A0ABT7L4Y2</accession>
<dbReference type="RefSeq" id="WP_285932071.1">
    <property type="nucleotide sequence ID" value="NZ_JASTZU010000036.1"/>
</dbReference>
<keyword evidence="2" id="KW-1185">Reference proteome</keyword>
<dbReference type="InterPro" id="IPR002043">
    <property type="entry name" value="UDG_fam1"/>
</dbReference>
<dbReference type="Proteomes" id="UP001235343">
    <property type="component" value="Unassembled WGS sequence"/>
</dbReference>
<dbReference type="PANTHER" id="PTHR11264">
    <property type="entry name" value="URACIL-DNA GLYCOSYLASE"/>
    <property type="match status" value="1"/>
</dbReference>
<protein>
    <submittedName>
        <fullName evidence="1">Uracil-DNA glycosylase</fullName>
    </submittedName>
</protein>
<dbReference type="EMBL" id="JASTZU010000036">
    <property type="protein sequence ID" value="MDL4840916.1"/>
    <property type="molecule type" value="Genomic_DNA"/>
</dbReference>
<dbReference type="CDD" id="cd10027">
    <property type="entry name" value="UDG-F1-like"/>
    <property type="match status" value="1"/>
</dbReference>
<evidence type="ECO:0000313" key="1">
    <source>
        <dbReference type="EMBL" id="MDL4840916.1"/>
    </source>
</evidence>
<organism evidence="1 2">
    <name type="scientific">Aquibacillus rhizosphaerae</name>
    <dbReference type="NCBI Taxonomy" id="3051431"/>
    <lineage>
        <taxon>Bacteria</taxon>
        <taxon>Bacillati</taxon>
        <taxon>Bacillota</taxon>
        <taxon>Bacilli</taxon>
        <taxon>Bacillales</taxon>
        <taxon>Bacillaceae</taxon>
        <taxon>Aquibacillus</taxon>
    </lineage>
</organism>
<name>A0ABT7L4Y2_9BACI</name>
<sequence>MILPNNIHPSWNSFLTEEIISNVDKIERTISTDYNPTDPQQILRFLSIDLNKVKVIWLGQDVYPAKGVATGRSFEVGGLNKWDQTFRQVSVKNIIRLIHKNFYGISDYDQIKNFNDIKKDIATNHFNILPPNRWFDSLEQQGVLFLNTSFTCQVGKANSHSRIWQEFSKQVLNYISIKRPDIIWFLWGNQAKQNKQHIKQGVFYESRHPMMCSKKYKDDFLKSECFLETWDIIDWLG</sequence>
<reference evidence="1 2" key="1">
    <citation type="submission" date="2023-06" db="EMBL/GenBank/DDBJ databases">
        <title>Aquibacillus rhizosphaerae LR5S19.</title>
        <authorList>
            <person name="Sun J.-Q."/>
        </authorList>
    </citation>
    <scope>NUCLEOTIDE SEQUENCE [LARGE SCALE GENOMIC DNA]</scope>
    <source>
        <strain evidence="1 2">LR5S19</strain>
    </source>
</reference>
<comment type="caution">
    <text evidence="1">The sequence shown here is derived from an EMBL/GenBank/DDBJ whole genome shotgun (WGS) entry which is preliminary data.</text>
</comment>
<dbReference type="SUPFAM" id="SSF52141">
    <property type="entry name" value="Uracil-DNA glycosylase-like"/>
    <property type="match status" value="1"/>
</dbReference>